<dbReference type="SUPFAM" id="SSF48371">
    <property type="entry name" value="ARM repeat"/>
    <property type="match status" value="1"/>
</dbReference>
<dbReference type="Pfam" id="PF11916">
    <property type="entry name" value="Vac14_Fig4_bd"/>
    <property type="match status" value="1"/>
</dbReference>
<dbReference type="InterPro" id="IPR026825">
    <property type="entry name" value="Vac14"/>
</dbReference>
<feature type="domain" description="Vacuolar protein 14 C-terminal Fig4-binding" evidence="5">
    <location>
        <begin position="456"/>
        <end position="640"/>
    </location>
</feature>
<evidence type="ECO:0000256" key="2">
    <source>
        <dbReference type="ARBA" id="ARBA00010225"/>
    </source>
</evidence>
<dbReference type="PANTHER" id="PTHR16023">
    <property type="entry name" value="TAX1 BINDING PROTEIN-RELATED"/>
    <property type="match status" value="1"/>
</dbReference>
<dbReference type="InterPro" id="IPR011989">
    <property type="entry name" value="ARM-like"/>
</dbReference>
<dbReference type="GO" id="GO:0070772">
    <property type="term" value="C:PAS complex"/>
    <property type="evidence" value="ECO:0007669"/>
    <property type="project" value="InterPro"/>
</dbReference>
<comment type="caution">
    <text evidence="6">The sequence shown here is derived from an EMBL/GenBank/DDBJ whole genome shotgun (WGS) entry which is preliminary data.</text>
</comment>
<dbReference type="InterPro" id="IPR016024">
    <property type="entry name" value="ARM-type_fold"/>
</dbReference>
<accession>A0A0N1PC70</accession>
<evidence type="ECO:0000256" key="1">
    <source>
        <dbReference type="ARBA" id="ARBA00004308"/>
    </source>
</evidence>
<keyword evidence="3" id="KW-0677">Repeat</keyword>
<reference evidence="6 7" key="1">
    <citation type="journal article" date="2015" name="PLoS Pathog.">
        <title>Leptomonas seymouri: Adaptations to the Dixenous Life Cycle Analyzed by Genome Sequencing, Transcriptome Profiling and Co-infection with Leishmania donovani.</title>
        <authorList>
            <person name="Kraeva N."/>
            <person name="Butenko A."/>
            <person name="Hlavacova J."/>
            <person name="Kostygov A."/>
            <person name="Myskova J."/>
            <person name="Grybchuk D."/>
            <person name="Lestinova T."/>
            <person name="Votypka J."/>
            <person name="Volf P."/>
            <person name="Opperdoes F."/>
            <person name="Flegontov P."/>
            <person name="Lukes J."/>
            <person name="Yurchenko V."/>
        </authorList>
    </citation>
    <scope>NUCLEOTIDE SEQUENCE [LARGE SCALE GENOMIC DNA]</scope>
    <source>
        <strain evidence="6 7">ATCC 30220</strain>
    </source>
</reference>
<dbReference type="OrthoDB" id="5574975at2759"/>
<evidence type="ECO:0000313" key="7">
    <source>
        <dbReference type="Proteomes" id="UP000038009"/>
    </source>
</evidence>
<dbReference type="GO" id="GO:0010008">
    <property type="term" value="C:endosome membrane"/>
    <property type="evidence" value="ECO:0007669"/>
    <property type="project" value="TreeGrafter"/>
</dbReference>
<keyword evidence="7" id="KW-1185">Reference proteome</keyword>
<dbReference type="Pfam" id="PF12755">
    <property type="entry name" value="Vac14_Fab1_bd"/>
    <property type="match status" value="1"/>
</dbReference>
<dbReference type="OMA" id="ELPGCHF"/>
<dbReference type="GO" id="GO:0006661">
    <property type="term" value="P:phosphatidylinositol biosynthetic process"/>
    <property type="evidence" value="ECO:0007669"/>
    <property type="project" value="InterPro"/>
</dbReference>
<dbReference type="InterPro" id="IPR021841">
    <property type="entry name" value="VAC14_Fig4p-bd"/>
</dbReference>
<evidence type="ECO:0000256" key="4">
    <source>
        <dbReference type="ARBA" id="ARBA00023136"/>
    </source>
</evidence>
<dbReference type="VEuPathDB" id="TriTrypDB:Lsey_0392_0020"/>
<gene>
    <name evidence="6" type="ORF">ABL78_7630</name>
</gene>
<keyword evidence="4" id="KW-0472">Membrane</keyword>
<organism evidence="6 7">
    <name type="scientific">Leptomonas seymouri</name>
    <dbReference type="NCBI Taxonomy" id="5684"/>
    <lineage>
        <taxon>Eukaryota</taxon>
        <taxon>Discoba</taxon>
        <taxon>Euglenozoa</taxon>
        <taxon>Kinetoplastea</taxon>
        <taxon>Metakinetoplastina</taxon>
        <taxon>Trypanosomatida</taxon>
        <taxon>Trypanosomatidae</taxon>
        <taxon>Leishmaniinae</taxon>
        <taxon>Leptomonas</taxon>
    </lineage>
</organism>
<protein>
    <recommendedName>
        <fullName evidence="5">Vacuolar protein 14 C-terminal Fig4-binding domain-containing protein</fullName>
    </recommendedName>
</protein>
<proteinExistence type="inferred from homology"/>
<evidence type="ECO:0000256" key="3">
    <source>
        <dbReference type="ARBA" id="ARBA00022737"/>
    </source>
</evidence>
<name>A0A0N1PC70_LEPSE</name>
<evidence type="ECO:0000313" key="6">
    <source>
        <dbReference type="EMBL" id="KPI83335.1"/>
    </source>
</evidence>
<dbReference type="PANTHER" id="PTHR16023:SF0">
    <property type="entry name" value="PROTEIN VAC14 HOMOLOG"/>
    <property type="match status" value="1"/>
</dbReference>
<evidence type="ECO:0000259" key="5">
    <source>
        <dbReference type="Pfam" id="PF11916"/>
    </source>
</evidence>
<dbReference type="EMBL" id="LJSK01000392">
    <property type="protein sequence ID" value="KPI83335.1"/>
    <property type="molecule type" value="Genomic_DNA"/>
</dbReference>
<sequence length="690" mass="75478">MDDALAIQASRKVLVEGKAEARAKAAQVITARTSQLFKDVPTAEAVEFLLRDVRKIEEHLMRNTAAVYRRGGLICLRAICAGIPPHPLGESFVATLLDPALRSMADADPIVRIAAVEACYDLVRHHGTEALAARFTDLFTALSATVGDRDKRVFFLAEEVSCALKEAVARSGAMAIDMPAFAAFVSSTLGNYTSSSGILMSDVVSAVPQWILNWLRFVMEVPGCHFSAAMLPLLRVLLAAAVNDGANVFDVLRGFRQDVRHYFSSERSTDVCEVMNTLSSTIHSTPSTRTRVFCLEWMGELVPLSVHDDVLQRYLPRSLQAIVPQLGSKDAATHVAAVNANQEVQDALVSMEGGVSVSVADLLLHSVMELLNSSVGEEAQLGVLEWLLVVHHLAPQSTEKTLGDVLESVVALIDEAADNVAQRAVEVAYLLTSDNRFAHVVRLVLQRLLSSVQSGLLLSRLPTVVRRFHVFFRTRPGTDAAPACVLVYFAEELAFVEDLRFISKAVLSLHSMLTTFPEFDDVRALLRCGLADAAAASLFSSLLECWRYSAVALLSLALMCRHYALALRISEYLGERELSIVTYVQLDHLVQQLESPAFAFLRVSLLRPAACPALVQTLHVLLLLLPQSSPHYELLSRRLHPTAALLQLQTLSSISASTTAAHSPPERSAAEWDCLIDAQDRLLHYEQSSA</sequence>
<comment type="subcellular location">
    <subcellularLocation>
        <location evidence="1">Endomembrane system</location>
    </subcellularLocation>
</comment>
<comment type="similarity">
    <text evidence="2">Belongs to the VAC14 family.</text>
</comment>
<dbReference type="AlphaFoldDB" id="A0A0N1PC70"/>
<dbReference type="Gene3D" id="1.25.10.10">
    <property type="entry name" value="Leucine-rich Repeat Variant"/>
    <property type="match status" value="2"/>
</dbReference>
<dbReference type="Proteomes" id="UP000038009">
    <property type="component" value="Unassembled WGS sequence"/>
</dbReference>